<evidence type="ECO:0000256" key="3">
    <source>
        <dbReference type="ARBA" id="ARBA00022741"/>
    </source>
</evidence>
<dbReference type="SUPFAM" id="SSF48334">
    <property type="entry name" value="DNA repair protein MutS, domain III"/>
    <property type="match status" value="1"/>
</dbReference>
<dbReference type="Gene3D" id="3.40.50.300">
    <property type="entry name" value="P-loop containing nucleotide triphosphate hydrolases"/>
    <property type="match status" value="1"/>
</dbReference>
<keyword evidence="13" id="KW-1185">Reference proteome</keyword>
<dbReference type="Gene3D" id="3.40.1170.10">
    <property type="entry name" value="DNA repair protein MutS, domain I"/>
    <property type="match status" value="1"/>
</dbReference>
<dbReference type="Gene3D" id="1.10.1420.10">
    <property type="match status" value="2"/>
</dbReference>
<dbReference type="InterPro" id="IPR013094">
    <property type="entry name" value="AB_hydrolase_3"/>
</dbReference>
<gene>
    <name evidence="12" type="ORF">CKAH01_01000</name>
</gene>
<accession>A0AAD9YI13</accession>
<dbReference type="Pfam" id="PF05188">
    <property type="entry name" value="MutS_II"/>
    <property type="match status" value="1"/>
</dbReference>
<organism evidence="12 13">
    <name type="scientific">Colletotrichum kahawae</name>
    <name type="common">Coffee berry disease fungus</name>
    <dbReference type="NCBI Taxonomy" id="34407"/>
    <lineage>
        <taxon>Eukaryota</taxon>
        <taxon>Fungi</taxon>
        <taxon>Dikarya</taxon>
        <taxon>Ascomycota</taxon>
        <taxon>Pezizomycotina</taxon>
        <taxon>Sordariomycetes</taxon>
        <taxon>Hypocreomycetidae</taxon>
        <taxon>Glomerellales</taxon>
        <taxon>Glomerellaceae</taxon>
        <taxon>Colletotrichum</taxon>
        <taxon>Colletotrichum gloeosporioides species complex</taxon>
    </lineage>
</organism>
<dbReference type="Gene3D" id="3.30.420.110">
    <property type="entry name" value="MutS, connector domain"/>
    <property type="match status" value="1"/>
</dbReference>
<evidence type="ECO:0000256" key="4">
    <source>
        <dbReference type="ARBA" id="ARBA00022763"/>
    </source>
</evidence>
<keyword evidence="5" id="KW-0067">ATP-binding</keyword>
<dbReference type="InterPro" id="IPR016151">
    <property type="entry name" value="DNA_mismatch_repair_MutS_N"/>
</dbReference>
<dbReference type="InterPro" id="IPR029058">
    <property type="entry name" value="AB_hydrolase_fold"/>
</dbReference>
<keyword evidence="6" id="KW-0238">DNA-binding</keyword>
<dbReference type="InterPro" id="IPR007860">
    <property type="entry name" value="DNA_mmatch_repair_MutS_con_dom"/>
</dbReference>
<keyword evidence="8" id="KW-0539">Nucleus</keyword>
<dbReference type="Pfam" id="PF01624">
    <property type="entry name" value="MutS_I"/>
    <property type="match status" value="1"/>
</dbReference>
<dbReference type="InterPro" id="IPR045076">
    <property type="entry name" value="MutS"/>
</dbReference>
<dbReference type="SUPFAM" id="SSF52540">
    <property type="entry name" value="P-loop containing nucleoside triphosphate hydrolases"/>
    <property type="match status" value="1"/>
</dbReference>
<dbReference type="InterPro" id="IPR036678">
    <property type="entry name" value="MutS_con_dom_sf"/>
</dbReference>
<dbReference type="Gene3D" id="3.40.50.1820">
    <property type="entry name" value="alpha/beta hydrolase"/>
    <property type="match status" value="1"/>
</dbReference>
<dbReference type="GO" id="GO:0005524">
    <property type="term" value="F:ATP binding"/>
    <property type="evidence" value="ECO:0007669"/>
    <property type="project" value="UniProtKB-KW"/>
</dbReference>
<evidence type="ECO:0000259" key="11">
    <source>
        <dbReference type="PROSITE" id="PS00486"/>
    </source>
</evidence>
<evidence type="ECO:0000256" key="6">
    <source>
        <dbReference type="ARBA" id="ARBA00023125"/>
    </source>
</evidence>
<dbReference type="InterPro" id="IPR000432">
    <property type="entry name" value="DNA_mismatch_repair_MutS_C"/>
</dbReference>
<dbReference type="FunFam" id="3.40.1170.10:FF:000006">
    <property type="entry name" value="DNA mismatch repair protein"/>
    <property type="match status" value="1"/>
</dbReference>
<dbReference type="GO" id="GO:0006298">
    <property type="term" value="P:mismatch repair"/>
    <property type="evidence" value="ECO:0007669"/>
    <property type="project" value="InterPro"/>
</dbReference>
<dbReference type="InterPro" id="IPR007696">
    <property type="entry name" value="DNA_mismatch_repair_MutS_core"/>
</dbReference>
<evidence type="ECO:0000256" key="8">
    <source>
        <dbReference type="ARBA" id="ARBA00023242"/>
    </source>
</evidence>
<evidence type="ECO:0000313" key="13">
    <source>
        <dbReference type="Proteomes" id="UP001281614"/>
    </source>
</evidence>
<dbReference type="PANTHER" id="PTHR11361">
    <property type="entry name" value="DNA MISMATCH REPAIR PROTEIN MUTS FAMILY MEMBER"/>
    <property type="match status" value="1"/>
</dbReference>
<comment type="similarity">
    <text evidence="2">Belongs to the DNA mismatch repair MutS family. MSH3 subfamily.</text>
</comment>
<feature type="compositionally biased region" description="Basic residues" evidence="10">
    <location>
        <begin position="537"/>
        <end position="546"/>
    </location>
</feature>
<dbReference type="NCBIfam" id="NF003810">
    <property type="entry name" value="PRK05399.1"/>
    <property type="match status" value="1"/>
</dbReference>
<feature type="compositionally biased region" description="Low complexity" evidence="10">
    <location>
        <begin position="384"/>
        <end position="398"/>
    </location>
</feature>
<dbReference type="PROSITE" id="PS00486">
    <property type="entry name" value="DNA_MISMATCH_REPAIR_2"/>
    <property type="match status" value="1"/>
</dbReference>
<comment type="subcellular location">
    <subcellularLocation>
        <location evidence="1">Nucleus</location>
    </subcellularLocation>
</comment>
<feature type="compositionally biased region" description="Basic and acidic residues" evidence="10">
    <location>
        <begin position="419"/>
        <end position="428"/>
    </location>
</feature>
<dbReference type="FunFam" id="3.30.420.110:FF:000008">
    <property type="entry name" value="DNA mismatch repair protein"/>
    <property type="match status" value="1"/>
</dbReference>
<dbReference type="SMART" id="SM00534">
    <property type="entry name" value="MUTSac"/>
    <property type="match status" value="1"/>
</dbReference>
<proteinExistence type="inferred from homology"/>
<comment type="caution">
    <text evidence="12">The sequence shown here is derived from an EMBL/GenBank/DDBJ whole genome shotgun (WGS) entry which is preliminary data.</text>
</comment>
<feature type="domain" description="DNA mismatch repair proteins mutS family" evidence="11">
    <location>
        <begin position="1301"/>
        <end position="1317"/>
    </location>
</feature>
<dbReference type="GO" id="GO:0006312">
    <property type="term" value="P:mitotic recombination"/>
    <property type="evidence" value="ECO:0007669"/>
    <property type="project" value="TreeGrafter"/>
</dbReference>
<dbReference type="GO" id="GO:0140664">
    <property type="term" value="F:ATP-dependent DNA damage sensor activity"/>
    <property type="evidence" value="ECO:0007669"/>
    <property type="project" value="InterPro"/>
</dbReference>
<dbReference type="Proteomes" id="UP001281614">
    <property type="component" value="Unassembled WGS sequence"/>
</dbReference>
<dbReference type="PANTHER" id="PTHR11361:SF122">
    <property type="entry name" value="DNA MISMATCH REPAIR PROTEIN MSH3"/>
    <property type="match status" value="1"/>
</dbReference>
<protein>
    <recommendedName>
        <fullName evidence="9">MutS protein homolog 3</fullName>
    </recommendedName>
</protein>
<evidence type="ECO:0000256" key="9">
    <source>
        <dbReference type="ARBA" id="ARBA00029792"/>
    </source>
</evidence>
<dbReference type="Pfam" id="PF05192">
    <property type="entry name" value="MutS_III"/>
    <property type="match status" value="1"/>
</dbReference>
<evidence type="ECO:0000256" key="10">
    <source>
        <dbReference type="SAM" id="MobiDB-lite"/>
    </source>
</evidence>
<evidence type="ECO:0000256" key="1">
    <source>
        <dbReference type="ARBA" id="ARBA00004123"/>
    </source>
</evidence>
<dbReference type="GO" id="GO:0005634">
    <property type="term" value="C:nucleus"/>
    <property type="evidence" value="ECO:0007669"/>
    <property type="project" value="UniProtKB-SubCell"/>
</dbReference>
<dbReference type="GO" id="GO:0030983">
    <property type="term" value="F:mismatched DNA binding"/>
    <property type="evidence" value="ECO:0007669"/>
    <property type="project" value="InterPro"/>
</dbReference>
<evidence type="ECO:0000256" key="2">
    <source>
        <dbReference type="ARBA" id="ARBA00007094"/>
    </source>
</evidence>
<evidence type="ECO:0000256" key="7">
    <source>
        <dbReference type="ARBA" id="ARBA00023204"/>
    </source>
</evidence>
<dbReference type="SUPFAM" id="SSF53474">
    <property type="entry name" value="alpha/beta-Hydrolases"/>
    <property type="match status" value="1"/>
</dbReference>
<reference evidence="12" key="1">
    <citation type="submission" date="2023-02" db="EMBL/GenBank/DDBJ databases">
        <title>Colletotrichum kahawae CIFC_Que2 genome sequencing and assembly.</title>
        <authorList>
            <person name="Baroncelli R."/>
        </authorList>
    </citation>
    <scope>NUCLEOTIDE SEQUENCE</scope>
    <source>
        <strain evidence="12">CIFC_Que2</strain>
    </source>
</reference>
<name>A0AAD9YI13_COLKA</name>
<dbReference type="FunFam" id="1.10.1420.10:FF:000004">
    <property type="entry name" value="DNA mismatch repair protein Msh3"/>
    <property type="match status" value="1"/>
</dbReference>
<feature type="compositionally biased region" description="Basic and acidic residues" evidence="10">
    <location>
        <begin position="501"/>
        <end position="513"/>
    </location>
</feature>
<evidence type="ECO:0000313" key="12">
    <source>
        <dbReference type="EMBL" id="KAK2769393.1"/>
    </source>
</evidence>
<dbReference type="SMART" id="SM00533">
    <property type="entry name" value="MUTSd"/>
    <property type="match status" value="1"/>
</dbReference>
<dbReference type="SUPFAM" id="SSF55271">
    <property type="entry name" value="DNA repair protein MutS, domain I"/>
    <property type="match status" value="1"/>
</dbReference>
<dbReference type="InterPro" id="IPR036187">
    <property type="entry name" value="DNA_mismatch_repair_MutS_sf"/>
</dbReference>
<dbReference type="InterPro" id="IPR027417">
    <property type="entry name" value="P-loop_NTPase"/>
</dbReference>
<keyword evidence="7" id="KW-0234">DNA repair</keyword>
<feature type="compositionally biased region" description="Basic and acidic residues" evidence="10">
    <location>
        <begin position="483"/>
        <end position="494"/>
    </location>
</feature>
<keyword evidence="4" id="KW-0227">DNA damage</keyword>
<keyword evidence="3" id="KW-0547">Nucleotide-binding</keyword>
<feature type="region of interest" description="Disordered" evidence="10">
    <location>
        <begin position="382"/>
        <end position="546"/>
    </location>
</feature>
<dbReference type="Pfam" id="PF07859">
    <property type="entry name" value="Abhydrolase_3"/>
    <property type="match status" value="1"/>
</dbReference>
<evidence type="ECO:0000256" key="5">
    <source>
        <dbReference type="ARBA" id="ARBA00022840"/>
    </source>
</evidence>
<sequence>MLSVEETLALGTPSAEWDEAFKTSPPRVSGWTMDTDLGGLRAMMAQAGAAQRAAAPDPSTVPWVEEEIQIPTRDGASLIARIHKPKQLPKDGCPVFVAFHGGGFIIGSVEEISFVCRAFTQLGGIAVNVEYRLAPENPFPIPANDCYDAVSWTIENTKNLGINPEKGFLVGGESAGADLALGVAYLWGKEQRSPPLTGIYSSVAVAATEETVPAKYKDRFLSMEQNAHAPVITKESVQVIHSKTTPQFCNKSGLTRVPENYKPDFTSPVAYPILSPDLGSIMPKTYFQACGLDPLRDCTLVMEQVWRDAGVPTKLDLYPGVPHGFWAVYPHLKASQKFLEDGAIGLLCLSYTMAPKSKPPEKQQRSLTSFFKPKTVNGLAEAFQKSQSESKTSPSESPESSRKRPLEEDADKGNNGPEKTPKRSKADNAEDVDQGKSSFFSGGKKQPDQGPKAKAAASGSRTGRFVYSQDSNDNEGEEEDADPSTKKHKDELHKKFVKKLGHPDSMLRRRYREDDNEAAEGEEGDEDEEDEAPPPPKAKKGGARANKKLTPMEIQFLEIKRKHLDTVLIVEVGYKFRFFGEDARIAAKELSIVCIPGKYRYDEHPSEAHWDRFASASIPVHRLHVHAKRLVAAGHKVGVVRQIETAALKKAGDNRNAPFVRKLTNVYTKGTYIDENGELETGDGGAPSGGYLLCITETPSKGQGTDEKVDVGIVAVQPTTGDIIYDTFEDGFMRSEIETRLLHISPCEFVIVGDLTKGSDKLIRHLSGSSTNVFGDRSRVERVPRSKTMAAAAYSHVTQFYAEKLQQTPDAAASALLDRILHLPEPVTICLSAMIAHLKEYGLEHVFDLTKNFASFSARQHMLLNGTTLESLEVYRNATDHSERGSLFWALDKTTTRFGQRLLRKWVGRPLLDVSRLEARVAAVQELLDEQSSTKVDQLESLLSSIKTDLERSLIRIYYGKCTRPELLSVLQTLQRIAMQYSTVKSAEETGFTSPLLSSAIFSLPQILDLVVSHLEKINPEAARKDDKYNFFRESEQTEDIEDHKMGIVSVEQSLDEHRAEAASSIKRKKPIEYVAVSGIEYLIEVLNTDLKSVPASWIKISGTKKLSRFHTPTVVRLIQERDQHREALAAACDAAFTSLLREIADAYQPLRDAVSSLATLDCLLSLSRVAALPGYTKPSFLSTPTQPTISITQGRHPIAEHTLSDPYIPFTTTLSSPSPLAHLITGPNMGGKSSFVRAVALLVLLAQIGSFVPADEFSLTLADAIHVRMGARDNLAAGESTFMVEVSETARILRAATPRSLVILDELGRGTSTHDGAAIAHAVLDHVVRENKCLTLFITHYQNLARLADGIGQGLVKNVHMRFTATRKEGGDGREDDDAGADEEITFLYEVGEGVAHRSYGLNVARLARIPRKVIEVAAQKSREMEQDVRARRLQGTARLLSDVLQSRTDQLEHLMSNIEQL</sequence>
<feature type="compositionally biased region" description="Acidic residues" evidence="10">
    <location>
        <begin position="472"/>
        <end position="482"/>
    </location>
</feature>
<dbReference type="InterPro" id="IPR007695">
    <property type="entry name" value="DNA_mismatch_repair_MutS-lik_N"/>
</dbReference>
<dbReference type="Pfam" id="PF00488">
    <property type="entry name" value="MutS_V"/>
    <property type="match status" value="1"/>
</dbReference>
<dbReference type="GO" id="GO:0016787">
    <property type="term" value="F:hydrolase activity"/>
    <property type="evidence" value="ECO:0007669"/>
    <property type="project" value="InterPro"/>
</dbReference>
<dbReference type="EMBL" id="VYYT01000112">
    <property type="protein sequence ID" value="KAK2769393.1"/>
    <property type="molecule type" value="Genomic_DNA"/>
</dbReference>
<feature type="compositionally biased region" description="Acidic residues" evidence="10">
    <location>
        <begin position="514"/>
        <end position="532"/>
    </location>
</feature>